<dbReference type="OrthoDB" id="9988102at2759"/>
<evidence type="ECO:0000313" key="2">
    <source>
        <dbReference type="Proteomes" id="UP000250266"/>
    </source>
</evidence>
<accession>A0A8E2EKY1</accession>
<protein>
    <submittedName>
        <fullName evidence="1">Uncharacterized protein</fullName>
    </submittedName>
</protein>
<gene>
    <name evidence="1" type="ORF">K432DRAFT_286198</name>
</gene>
<evidence type="ECO:0000313" key="1">
    <source>
        <dbReference type="EMBL" id="OCK85761.1"/>
    </source>
</evidence>
<dbReference type="Proteomes" id="UP000250266">
    <property type="component" value="Unassembled WGS sequence"/>
</dbReference>
<proteinExistence type="predicted"/>
<name>A0A8E2EKY1_9PEZI</name>
<feature type="non-terminal residue" evidence="1">
    <location>
        <position position="1"/>
    </location>
</feature>
<dbReference type="AlphaFoldDB" id="A0A8E2EKY1"/>
<reference evidence="1 2" key="1">
    <citation type="journal article" date="2016" name="Nat. Commun.">
        <title>Ectomycorrhizal ecology is imprinted in the genome of the dominant symbiotic fungus Cenococcum geophilum.</title>
        <authorList>
            <consortium name="DOE Joint Genome Institute"/>
            <person name="Peter M."/>
            <person name="Kohler A."/>
            <person name="Ohm R.A."/>
            <person name="Kuo A."/>
            <person name="Krutzmann J."/>
            <person name="Morin E."/>
            <person name="Arend M."/>
            <person name="Barry K.W."/>
            <person name="Binder M."/>
            <person name="Choi C."/>
            <person name="Clum A."/>
            <person name="Copeland A."/>
            <person name="Grisel N."/>
            <person name="Haridas S."/>
            <person name="Kipfer T."/>
            <person name="LaButti K."/>
            <person name="Lindquist E."/>
            <person name="Lipzen A."/>
            <person name="Maire R."/>
            <person name="Meier B."/>
            <person name="Mihaltcheva S."/>
            <person name="Molinier V."/>
            <person name="Murat C."/>
            <person name="Poggeler S."/>
            <person name="Quandt C.A."/>
            <person name="Sperisen C."/>
            <person name="Tritt A."/>
            <person name="Tisserant E."/>
            <person name="Crous P.W."/>
            <person name="Henrissat B."/>
            <person name="Nehls U."/>
            <person name="Egli S."/>
            <person name="Spatafora J.W."/>
            <person name="Grigoriev I.V."/>
            <person name="Martin F.M."/>
        </authorList>
    </citation>
    <scope>NUCLEOTIDE SEQUENCE [LARGE SCALE GENOMIC DNA]</scope>
    <source>
        <strain evidence="1 2">CBS 459.81</strain>
    </source>
</reference>
<keyword evidence="2" id="KW-1185">Reference proteome</keyword>
<dbReference type="EMBL" id="KV744814">
    <property type="protein sequence ID" value="OCK85761.1"/>
    <property type="molecule type" value="Genomic_DNA"/>
</dbReference>
<sequence length="70" mass="8007">PPVGPQRLLHLYSNPSHGSSYSVFFDRFPKRRNQQLVVLATKDIVIGWDGHLGGMHWPKCYVTDCLPFIL</sequence>
<organism evidence="1 2">
    <name type="scientific">Lepidopterella palustris CBS 459.81</name>
    <dbReference type="NCBI Taxonomy" id="1314670"/>
    <lineage>
        <taxon>Eukaryota</taxon>
        <taxon>Fungi</taxon>
        <taxon>Dikarya</taxon>
        <taxon>Ascomycota</taxon>
        <taxon>Pezizomycotina</taxon>
        <taxon>Dothideomycetes</taxon>
        <taxon>Pleosporomycetidae</taxon>
        <taxon>Mytilinidiales</taxon>
        <taxon>Argynnaceae</taxon>
        <taxon>Lepidopterella</taxon>
    </lineage>
</organism>